<dbReference type="Gene3D" id="2.60.120.620">
    <property type="entry name" value="q2cbj1_9rhob like domain"/>
    <property type="match status" value="1"/>
</dbReference>
<dbReference type="SUPFAM" id="SSF51197">
    <property type="entry name" value="Clavaminate synthase-like"/>
    <property type="match status" value="1"/>
</dbReference>
<accession>A0ABV0JS70</accession>
<keyword evidence="1" id="KW-0223">Dioxygenase</keyword>
<evidence type="ECO:0000313" key="1">
    <source>
        <dbReference type="EMBL" id="MEP0866299.1"/>
    </source>
</evidence>
<keyword evidence="2" id="KW-1185">Reference proteome</keyword>
<proteinExistence type="predicted"/>
<comment type="caution">
    <text evidence="1">The sequence shown here is derived from an EMBL/GenBank/DDBJ whole genome shotgun (WGS) entry which is preliminary data.</text>
</comment>
<reference evidence="1 2" key="1">
    <citation type="submission" date="2022-04" db="EMBL/GenBank/DDBJ databases">
        <title>Positive selection, recombination, and allopatry shape intraspecific diversity of widespread and dominant cyanobacteria.</title>
        <authorList>
            <person name="Wei J."/>
            <person name="Shu W."/>
            <person name="Hu C."/>
        </authorList>
    </citation>
    <scope>NUCLEOTIDE SEQUENCE [LARGE SCALE GENOMIC DNA]</scope>
    <source>
        <strain evidence="1 2">GB2-A5</strain>
    </source>
</reference>
<dbReference type="InterPro" id="IPR008775">
    <property type="entry name" value="Phytyl_CoA_dOase-like"/>
</dbReference>
<dbReference type="PANTHER" id="PTHR20883:SF48">
    <property type="entry name" value="ECTOINE DIOXYGENASE"/>
    <property type="match status" value="1"/>
</dbReference>
<protein>
    <submittedName>
        <fullName evidence="1">Phytanoyl-CoA dioxygenase family protein</fullName>
    </submittedName>
</protein>
<dbReference type="PANTHER" id="PTHR20883">
    <property type="entry name" value="PHYTANOYL-COA DIOXYGENASE DOMAIN CONTAINING 1"/>
    <property type="match status" value="1"/>
</dbReference>
<sequence>MDRPRDYYQANGYYIFRNLIPQNIIDNLLNEYASKVITSNSPFFRQSSNRWQPNKINDYGYSEESFRDVHDYPKHSTFTESARKIFCLQQVREALTELTGIEEHNLMQTMLFDMNTATPAHQDWYYLDSMPNGHLLAGWFALEDIHEEAGRFYVLPKSHLVDFELTEDEKLSNRFYLEKLKGYINSHKDEINAPALNKGDVLFWNSRTIHGSLETINSKYSRKSLTAHYLPAVYEFGSRNASSPTAVEYAAYNGMKYRLIPSMYKEYSPAAKLKTDLLQYLWEQPKLMQTAQFVRKALQAAKAK</sequence>
<organism evidence="1 2">
    <name type="scientific">Funiculus sociatus GB2-A5</name>
    <dbReference type="NCBI Taxonomy" id="2933946"/>
    <lineage>
        <taxon>Bacteria</taxon>
        <taxon>Bacillati</taxon>
        <taxon>Cyanobacteriota</taxon>
        <taxon>Cyanophyceae</taxon>
        <taxon>Coleofasciculales</taxon>
        <taxon>Coleofasciculaceae</taxon>
        <taxon>Funiculus</taxon>
    </lineage>
</organism>
<dbReference type="Proteomes" id="UP001442494">
    <property type="component" value="Unassembled WGS sequence"/>
</dbReference>
<dbReference type="RefSeq" id="WP_190424606.1">
    <property type="nucleotide sequence ID" value="NZ_JAMPKK010000041.1"/>
</dbReference>
<dbReference type="Pfam" id="PF05721">
    <property type="entry name" value="PhyH"/>
    <property type="match status" value="1"/>
</dbReference>
<dbReference type="EMBL" id="JAMPKK010000041">
    <property type="protein sequence ID" value="MEP0866299.1"/>
    <property type="molecule type" value="Genomic_DNA"/>
</dbReference>
<name>A0ABV0JS70_9CYAN</name>
<evidence type="ECO:0000313" key="2">
    <source>
        <dbReference type="Proteomes" id="UP001442494"/>
    </source>
</evidence>
<dbReference type="GO" id="GO:0051213">
    <property type="term" value="F:dioxygenase activity"/>
    <property type="evidence" value="ECO:0007669"/>
    <property type="project" value="UniProtKB-KW"/>
</dbReference>
<keyword evidence="1" id="KW-0560">Oxidoreductase</keyword>
<gene>
    <name evidence="1" type="ORF">NDI37_17710</name>
</gene>